<accession>A0ABM7TB92</accession>
<keyword evidence="2" id="KW-1185">Reference proteome</keyword>
<dbReference type="RefSeq" id="WP_224034687.1">
    <property type="nucleotide sequence ID" value="NZ_AP024849.1"/>
</dbReference>
<evidence type="ECO:0000313" key="2">
    <source>
        <dbReference type="Proteomes" id="UP000824633"/>
    </source>
</evidence>
<gene>
    <name evidence="1" type="ORF">psyc5s11_44910</name>
</gene>
<name>A0ABM7TB92_9CLOT</name>
<proteinExistence type="predicted"/>
<protein>
    <submittedName>
        <fullName evidence="1">Membrane protein</fullName>
    </submittedName>
</protein>
<evidence type="ECO:0000313" key="1">
    <source>
        <dbReference type="EMBL" id="BCZ48424.1"/>
    </source>
</evidence>
<sequence>MSDRTYYKHITNENDTFDKLALDFYSDEKYSIFIMQINPDFIGTIQFEYGVELMIPILKNRDTSTLPPWKSR</sequence>
<reference evidence="2" key="1">
    <citation type="submission" date="2021-07" db="EMBL/GenBank/DDBJ databases">
        <title>Complete genome sequencing of a Clostridium isolate.</title>
        <authorList>
            <person name="Ueki A."/>
            <person name="Tonouchi A."/>
        </authorList>
    </citation>
    <scope>NUCLEOTIDE SEQUENCE [LARGE SCALE GENOMIC DNA]</scope>
    <source>
        <strain evidence="2">C5S11</strain>
    </source>
</reference>
<dbReference type="EMBL" id="AP024849">
    <property type="protein sequence ID" value="BCZ48424.1"/>
    <property type="molecule type" value="Genomic_DNA"/>
</dbReference>
<organism evidence="1 2">
    <name type="scientific">Clostridium gelidum</name>
    <dbReference type="NCBI Taxonomy" id="704125"/>
    <lineage>
        <taxon>Bacteria</taxon>
        <taxon>Bacillati</taxon>
        <taxon>Bacillota</taxon>
        <taxon>Clostridia</taxon>
        <taxon>Eubacteriales</taxon>
        <taxon>Clostridiaceae</taxon>
        <taxon>Clostridium</taxon>
    </lineage>
</organism>
<dbReference type="Proteomes" id="UP000824633">
    <property type="component" value="Chromosome"/>
</dbReference>